<feature type="domain" description="SWIM-type" evidence="5">
    <location>
        <begin position="98"/>
        <end position="130"/>
    </location>
</feature>
<name>A0A2U1PKZ5_ARTAN</name>
<evidence type="ECO:0000256" key="2">
    <source>
        <dbReference type="ARBA" id="ARBA00022771"/>
    </source>
</evidence>
<dbReference type="PANTHER" id="PTHR31973:SF190">
    <property type="entry name" value="MULE TRANSPOSASE DOMAIN-CONTAINING PROTEIN"/>
    <property type="match status" value="1"/>
</dbReference>
<dbReference type="Proteomes" id="UP000245207">
    <property type="component" value="Unassembled WGS sequence"/>
</dbReference>
<dbReference type="PROSITE" id="PS50966">
    <property type="entry name" value="ZF_SWIM"/>
    <property type="match status" value="1"/>
</dbReference>
<evidence type="ECO:0000259" key="5">
    <source>
        <dbReference type="PROSITE" id="PS50966"/>
    </source>
</evidence>
<comment type="caution">
    <text evidence="6">The sequence shown here is derived from an EMBL/GenBank/DDBJ whole genome shotgun (WGS) entry which is preliminary data.</text>
</comment>
<organism evidence="6 7">
    <name type="scientific">Artemisia annua</name>
    <name type="common">Sweet wormwood</name>
    <dbReference type="NCBI Taxonomy" id="35608"/>
    <lineage>
        <taxon>Eukaryota</taxon>
        <taxon>Viridiplantae</taxon>
        <taxon>Streptophyta</taxon>
        <taxon>Embryophyta</taxon>
        <taxon>Tracheophyta</taxon>
        <taxon>Spermatophyta</taxon>
        <taxon>Magnoliopsida</taxon>
        <taxon>eudicotyledons</taxon>
        <taxon>Gunneridae</taxon>
        <taxon>Pentapetalae</taxon>
        <taxon>asterids</taxon>
        <taxon>campanulids</taxon>
        <taxon>Asterales</taxon>
        <taxon>Asteraceae</taxon>
        <taxon>Asteroideae</taxon>
        <taxon>Anthemideae</taxon>
        <taxon>Artemisiinae</taxon>
        <taxon>Artemisia</taxon>
    </lineage>
</organism>
<evidence type="ECO:0000256" key="1">
    <source>
        <dbReference type="ARBA" id="ARBA00022723"/>
    </source>
</evidence>
<gene>
    <name evidence="6" type="ORF">CTI12_AA044090</name>
</gene>
<dbReference type="SMART" id="SM00575">
    <property type="entry name" value="ZnF_PMZ"/>
    <property type="match status" value="1"/>
</dbReference>
<protein>
    <submittedName>
        <fullName evidence="6">Transposase, mutator type</fullName>
    </submittedName>
</protein>
<dbReference type="InterPro" id="IPR006564">
    <property type="entry name" value="Znf_PMZ"/>
</dbReference>
<dbReference type="Pfam" id="PF04434">
    <property type="entry name" value="SWIM"/>
    <property type="match status" value="1"/>
</dbReference>
<keyword evidence="2 4" id="KW-0863">Zinc-finger</keyword>
<proteinExistence type="predicted"/>
<evidence type="ECO:0000256" key="3">
    <source>
        <dbReference type="ARBA" id="ARBA00022833"/>
    </source>
</evidence>
<accession>A0A2U1PKZ5</accession>
<keyword evidence="7" id="KW-1185">Reference proteome</keyword>
<keyword evidence="3" id="KW-0862">Zinc</keyword>
<dbReference type="InterPro" id="IPR007527">
    <property type="entry name" value="Znf_SWIM"/>
</dbReference>
<dbReference type="GO" id="GO:0008270">
    <property type="term" value="F:zinc ion binding"/>
    <property type="evidence" value="ECO:0007669"/>
    <property type="project" value="UniProtKB-KW"/>
</dbReference>
<keyword evidence="1" id="KW-0479">Metal-binding</keyword>
<dbReference type="EMBL" id="PKPP01001019">
    <property type="protein sequence ID" value="PWA86426.1"/>
    <property type="molecule type" value="Genomic_DNA"/>
</dbReference>
<reference evidence="6 7" key="1">
    <citation type="journal article" date="2018" name="Mol. Plant">
        <title>The genome of Artemisia annua provides insight into the evolution of Asteraceae family and artemisinin biosynthesis.</title>
        <authorList>
            <person name="Shen Q."/>
            <person name="Zhang L."/>
            <person name="Liao Z."/>
            <person name="Wang S."/>
            <person name="Yan T."/>
            <person name="Shi P."/>
            <person name="Liu M."/>
            <person name="Fu X."/>
            <person name="Pan Q."/>
            <person name="Wang Y."/>
            <person name="Lv Z."/>
            <person name="Lu X."/>
            <person name="Zhang F."/>
            <person name="Jiang W."/>
            <person name="Ma Y."/>
            <person name="Chen M."/>
            <person name="Hao X."/>
            <person name="Li L."/>
            <person name="Tang Y."/>
            <person name="Lv G."/>
            <person name="Zhou Y."/>
            <person name="Sun X."/>
            <person name="Brodelius P.E."/>
            <person name="Rose J.K.C."/>
            <person name="Tang K."/>
        </authorList>
    </citation>
    <scope>NUCLEOTIDE SEQUENCE [LARGE SCALE GENOMIC DNA]</scope>
    <source>
        <strain evidence="7">cv. Huhao1</strain>
        <tissue evidence="6">Leaf</tissue>
    </source>
</reference>
<evidence type="ECO:0000313" key="6">
    <source>
        <dbReference type="EMBL" id="PWA86426.1"/>
    </source>
</evidence>
<sequence length="171" mass="20206">MKQIYKGRIYKDLLCKCATTTTVFQFQQGIEKMKAFDPKSHERKLVDGRDQPILWFLKYIREYLMKRIVNVQQVIDMSEGPLTPTATAMFKVPWMNQCVVNMRLRTCTCRRWELTGVPCRHVVAAMYDMARNGMEVGIPEDLVHQAYWLSTWKETYKYKIEGLSCYARNPF</sequence>
<evidence type="ECO:0000313" key="7">
    <source>
        <dbReference type="Proteomes" id="UP000245207"/>
    </source>
</evidence>
<dbReference type="AlphaFoldDB" id="A0A2U1PKZ5"/>
<evidence type="ECO:0000256" key="4">
    <source>
        <dbReference type="PROSITE-ProRule" id="PRU00325"/>
    </source>
</evidence>
<dbReference type="OrthoDB" id="1744165at2759"/>
<dbReference type="PANTHER" id="PTHR31973">
    <property type="entry name" value="POLYPROTEIN, PUTATIVE-RELATED"/>
    <property type="match status" value="1"/>
</dbReference>